<dbReference type="Gene3D" id="3.20.10.10">
    <property type="entry name" value="D-amino Acid Aminotransferase, subunit A, domain 2"/>
    <property type="match status" value="1"/>
</dbReference>
<proteinExistence type="predicted"/>
<reference evidence="1 2" key="1">
    <citation type="submission" date="2016-07" db="EMBL/GenBank/DDBJ databases">
        <title>Pervasive Adenine N6-methylation of Active Genes in Fungi.</title>
        <authorList>
            <consortium name="DOE Joint Genome Institute"/>
            <person name="Mondo S.J."/>
            <person name="Dannebaum R.O."/>
            <person name="Kuo R.C."/>
            <person name="Labutti K."/>
            <person name="Haridas S."/>
            <person name="Kuo A."/>
            <person name="Salamov A."/>
            <person name="Ahrendt S.R."/>
            <person name="Lipzen A."/>
            <person name="Sullivan W."/>
            <person name="Andreopoulos W.B."/>
            <person name="Clum A."/>
            <person name="Lindquist E."/>
            <person name="Daum C."/>
            <person name="Ramamoorthy G.K."/>
            <person name="Gryganskyi A."/>
            <person name="Culley D."/>
            <person name="Magnuson J.K."/>
            <person name="James T.Y."/>
            <person name="O'Malley M.A."/>
            <person name="Stajich J.E."/>
            <person name="Spatafora J.W."/>
            <person name="Visel A."/>
            <person name="Grigoriev I.V."/>
        </authorList>
    </citation>
    <scope>NUCLEOTIDE SEQUENCE [LARGE SCALE GENOMIC DNA]</scope>
    <source>
        <strain evidence="1 2">ATCC 12442</strain>
    </source>
</reference>
<sequence>MMLSETPSPTTELTTVFKYGDMPSVALSTRAVTVTTHSEDSMDATTRIEDVPSIDQVPLNSDALTVKRTIIYDEMVAYEMQQQPSKSDGRQIYQVCGRTIENKQKFPFEQFTNCLRIAATYMAQNIAYHGGQELEKYSDIGFWSPRVKLLYAQGMEAYEAICNDETNADPSMLNDEVFVCAQVSVRPFAFSMRFCSFPFSAMATCQVRVCKGTRPESFLRDVQLANDTHGLGRLITPPISDVVLLHPETQRLSEGLLSNFFVTRYVPPPAKTRDGMLHAADRTRFVNYHLICAPLATIHQGKILDVIWKICQRDSIQVSFGAPILAEGLAGKWSGAFIVNTTYALLPIDTMYLTDRRHTKVEFGTCPLVTHLQTAVFKMLNDIDPAFL</sequence>
<protein>
    <submittedName>
        <fullName evidence="1">Uncharacterized protein</fullName>
    </submittedName>
</protein>
<organism evidence="1 2">
    <name type="scientific">Linderina pennispora</name>
    <dbReference type="NCBI Taxonomy" id="61395"/>
    <lineage>
        <taxon>Eukaryota</taxon>
        <taxon>Fungi</taxon>
        <taxon>Fungi incertae sedis</taxon>
        <taxon>Zoopagomycota</taxon>
        <taxon>Kickxellomycotina</taxon>
        <taxon>Kickxellomycetes</taxon>
        <taxon>Kickxellales</taxon>
        <taxon>Kickxellaceae</taxon>
        <taxon>Linderina</taxon>
    </lineage>
</organism>
<evidence type="ECO:0000313" key="1">
    <source>
        <dbReference type="EMBL" id="ORX70275.1"/>
    </source>
</evidence>
<accession>A0A1Y1WA69</accession>
<comment type="caution">
    <text evidence="1">The sequence shown here is derived from an EMBL/GenBank/DDBJ whole genome shotgun (WGS) entry which is preliminary data.</text>
</comment>
<dbReference type="RefSeq" id="XP_040743913.1">
    <property type="nucleotide sequence ID" value="XM_040887521.1"/>
</dbReference>
<gene>
    <name evidence="1" type="ORF">DL89DRAFT_267491</name>
</gene>
<evidence type="ECO:0000313" key="2">
    <source>
        <dbReference type="Proteomes" id="UP000193922"/>
    </source>
</evidence>
<dbReference type="EMBL" id="MCFD01000006">
    <property type="protein sequence ID" value="ORX70275.1"/>
    <property type="molecule type" value="Genomic_DNA"/>
</dbReference>
<dbReference type="GeneID" id="63804169"/>
<name>A0A1Y1WA69_9FUNG</name>
<dbReference type="AlphaFoldDB" id="A0A1Y1WA69"/>
<dbReference type="InterPro" id="IPR043132">
    <property type="entry name" value="BCAT-like_C"/>
</dbReference>
<dbReference type="OrthoDB" id="5579142at2759"/>
<keyword evidence="2" id="KW-1185">Reference proteome</keyword>
<dbReference type="Proteomes" id="UP000193922">
    <property type="component" value="Unassembled WGS sequence"/>
</dbReference>